<dbReference type="Gene3D" id="2.40.110.10">
    <property type="entry name" value="Butyryl-CoA Dehydrogenase, subunit A, domain 2"/>
    <property type="match status" value="1"/>
</dbReference>
<feature type="region of interest" description="Disordered" evidence="2">
    <location>
        <begin position="227"/>
        <end position="272"/>
    </location>
</feature>
<dbReference type="SUPFAM" id="SSF56645">
    <property type="entry name" value="Acyl-CoA dehydrogenase NM domain-like"/>
    <property type="match status" value="1"/>
</dbReference>
<evidence type="ECO:0000259" key="3">
    <source>
        <dbReference type="Pfam" id="PF02771"/>
    </source>
</evidence>
<dbReference type="InterPro" id="IPR037069">
    <property type="entry name" value="AcylCoA_DH/ox_N_sf"/>
</dbReference>
<sequence length="538" mass="56330">MRGDGAVWDLAQDGGLLNEQEYKPQGIHVLFVSSLRPYTVMTTGKQVAGLGDVAGLKLRANGAAMEKAVRVPSPEAYGGAGLGISEAAIFLRAMTESGGAVQAASAIHLDILCLAPIVLFGTEKQRQRMLLPMIQGRAMACFGITEPDAGLNITKLKTRAMRQVLREQFAAGVCRRTEWAALRVRPRPASPRCSRSRRLPRICICAPAPAPRWPRARACCSPGLRRASAARQDGSATGRRRRGAAGLGRDERRTGRAAAGRATTEQDGMRSDMADLDGKVALVTGGTGGIGRGVAMALAGRGAHVVINGRSPEKAAAAIAEIEALGAKAVFAPGDVRDKADMEAAVETAVQAFGGLDIVVPNAGGSDDEARSPEVRGPFPGIDLEQVAGFVGRALLGKLRVVQAAIPALRQRGGGSVVFVTSEGGRVPTPGQTGISAFSAGLIQVSKLLSRELAPEKIRVNCVCVTLVRNSPSWEAAFEREGAVSEHHRKQYQRVIQRSPLGVAAPTDIGNVVAFLASSDADYLTGAVLSPTGGLTLH</sequence>
<gene>
    <name evidence="4" type="ORF">BDD41_1563</name>
</gene>
<dbReference type="InterPro" id="IPR036291">
    <property type="entry name" value="NAD(P)-bd_dom_sf"/>
</dbReference>
<feature type="domain" description="Acyl-CoA dehydrogenase/oxidase N-terminal" evidence="3">
    <location>
        <begin position="70"/>
        <end position="136"/>
    </location>
</feature>
<reference evidence="4 5" key="1">
    <citation type="submission" date="2018-08" db="EMBL/GenBank/DDBJ databases">
        <title>Genomic Encyclopedia of Archaeal and Bacterial Type Strains, Phase II (KMG-II): from individual species to whole genera.</title>
        <authorList>
            <person name="Goeker M."/>
        </authorList>
    </citation>
    <scope>NUCLEOTIDE SEQUENCE [LARGE SCALE GENOMIC DNA]</scope>
    <source>
        <strain evidence="4 5">DSM 17099</strain>
    </source>
</reference>
<dbReference type="GO" id="GO:0016627">
    <property type="term" value="F:oxidoreductase activity, acting on the CH-CH group of donors"/>
    <property type="evidence" value="ECO:0007669"/>
    <property type="project" value="InterPro"/>
</dbReference>
<dbReference type="InterPro" id="IPR002347">
    <property type="entry name" value="SDR_fam"/>
</dbReference>
<name>A0A3D9XTU9_PARVE</name>
<dbReference type="EMBL" id="QTUJ01000001">
    <property type="protein sequence ID" value="REF73048.1"/>
    <property type="molecule type" value="Genomic_DNA"/>
</dbReference>
<dbReference type="SUPFAM" id="SSF51735">
    <property type="entry name" value="NAD(P)-binding Rossmann-fold domains"/>
    <property type="match status" value="1"/>
</dbReference>
<evidence type="ECO:0000313" key="5">
    <source>
        <dbReference type="Proteomes" id="UP000256941"/>
    </source>
</evidence>
<proteinExistence type="inferred from homology"/>
<dbReference type="RefSeq" id="WP_244294981.1">
    <property type="nucleotide sequence ID" value="NZ_CP038196.1"/>
</dbReference>
<dbReference type="InterPro" id="IPR050259">
    <property type="entry name" value="SDR"/>
</dbReference>
<dbReference type="Proteomes" id="UP000256941">
    <property type="component" value="Unassembled WGS sequence"/>
</dbReference>
<dbReference type="Gene3D" id="1.10.540.10">
    <property type="entry name" value="Acyl-CoA dehydrogenase/oxidase, N-terminal domain"/>
    <property type="match status" value="1"/>
</dbReference>
<dbReference type="PANTHER" id="PTHR42879">
    <property type="entry name" value="3-OXOACYL-(ACYL-CARRIER-PROTEIN) REDUCTASE"/>
    <property type="match status" value="1"/>
</dbReference>
<dbReference type="PRINTS" id="PR00081">
    <property type="entry name" value="GDHRDH"/>
</dbReference>
<dbReference type="InterPro" id="IPR009100">
    <property type="entry name" value="AcylCoA_DH/oxidase_NM_dom_sf"/>
</dbReference>
<evidence type="ECO:0000256" key="1">
    <source>
        <dbReference type="ARBA" id="ARBA00006484"/>
    </source>
</evidence>
<organism evidence="4 5">
    <name type="scientific">Paracoccus versutus</name>
    <name type="common">Thiobacillus versutus</name>
    <dbReference type="NCBI Taxonomy" id="34007"/>
    <lineage>
        <taxon>Bacteria</taxon>
        <taxon>Pseudomonadati</taxon>
        <taxon>Pseudomonadota</taxon>
        <taxon>Alphaproteobacteria</taxon>
        <taxon>Rhodobacterales</taxon>
        <taxon>Paracoccaceae</taxon>
        <taxon>Paracoccus</taxon>
    </lineage>
</organism>
<protein>
    <submittedName>
        <fullName evidence="4">NADP-dependent 3-hydroxy acid dehydrogenase YdfG</fullName>
    </submittedName>
</protein>
<evidence type="ECO:0000313" key="4">
    <source>
        <dbReference type="EMBL" id="REF73048.1"/>
    </source>
</evidence>
<dbReference type="CDD" id="cd05233">
    <property type="entry name" value="SDR_c"/>
    <property type="match status" value="1"/>
</dbReference>
<dbReference type="AlphaFoldDB" id="A0A3D9XTU9"/>
<dbReference type="PANTHER" id="PTHR42879:SF2">
    <property type="entry name" value="3-OXOACYL-[ACYL-CARRIER-PROTEIN] REDUCTASE FABG"/>
    <property type="match status" value="1"/>
</dbReference>
<dbReference type="Pfam" id="PF00106">
    <property type="entry name" value="adh_short"/>
    <property type="match status" value="1"/>
</dbReference>
<dbReference type="Pfam" id="PF02771">
    <property type="entry name" value="Acyl-CoA_dh_N"/>
    <property type="match status" value="1"/>
</dbReference>
<dbReference type="InterPro" id="IPR013786">
    <property type="entry name" value="AcylCoA_DH/ox_N"/>
</dbReference>
<dbReference type="Gene3D" id="3.40.50.720">
    <property type="entry name" value="NAD(P)-binding Rossmann-like Domain"/>
    <property type="match status" value="1"/>
</dbReference>
<evidence type="ECO:0000256" key="2">
    <source>
        <dbReference type="SAM" id="MobiDB-lite"/>
    </source>
</evidence>
<dbReference type="InterPro" id="IPR046373">
    <property type="entry name" value="Acyl-CoA_Oxase/DH_mid-dom_sf"/>
</dbReference>
<comment type="caution">
    <text evidence="4">The sequence shown here is derived from an EMBL/GenBank/DDBJ whole genome shotgun (WGS) entry which is preliminary data.</text>
</comment>
<dbReference type="GO" id="GO:0050660">
    <property type="term" value="F:flavin adenine dinucleotide binding"/>
    <property type="evidence" value="ECO:0007669"/>
    <property type="project" value="InterPro"/>
</dbReference>
<accession>A0A3D9XTU9</accession>
<dbReference type="FunFam" id="3.40.50.720:FF:000084">
    <property type="entry name" value="Short-chain dehydrogenase reductase"/>
    <property type="match status" value="1"/>
</dbReference>
<comment type="similarity">
    <text evidence="1">Belongs to the short-chain dehydrogenases/reductases (SDR) family.</text>
</comment>